<dbReference type="Proteomes" id="UP000629468">
    <property type="component" value="Unassembled WGS sequence"/>
</dbReference>
<proteinExistence type="predicted"/>
<dbReference type="EMBL" id="JABXXO010000006">
    <property type="protein sequence ID" value="KAF7776535.1"/>
    <property type="molecule type" value="Genomic_DNA"/>
</dbReference>
<keyword evidence="1" id="KW-0175">Coiled coil</keyword>
<evidence type="ECO:0000256" key="1">
    <source>
        <dbReference type="SAM" id="Coils"/>
    </source>
</evidence>
<comment type="caution">
    <text evidence="3">The sequence shown here is derived from an EMBL/GenBank/DDBJ whole genome shotgun (WGS) entry which is preliminary data.</text>
</comment>
<gene>
    <name evidence="3" type="ORF">Agabi119p4_4928</name>
</gene>
<sequence>MSQESEQVVKTNTLIDKPQKQSETSDLLHNQPHNLLHILQNQIIKKKEKIKNLRSQFLTGQKQQLEKEIQILEKEIQDLEIRTQKVHRRKLKLTEVQQEIRTQALRKALSQRHQEYQPH</sequence>
<feature type="compositionally biased region" description="Polar residues" evidence="2">
    <location>
        <begin position="1"/>
        <end position="14"/>
    </location>
</feature>
<organism evidence="3 4">
    <name type="scientific">Agaricus bisporus var. burnettii</name>
    <dbReference type="NCBI Taxonomy" id="192524"/>
    <lineage>
        <taxon>Eukaryota</taxon>
        <taxon>Fungi</taxon>
        <taxon>Dikarya</taxon>
        <taxon>Basidiomycota</taxon>
        <taxon>Agaricomycotina</taxon>
        <taxon>Agaricomycetes</taxon>
        <taxon>Agaricomycetidae</taxon>
        <taxon>Agaricales</taxon>
        <taxon>Agaricineae</taxon>
        <taxon>Agaricaceae</taxon>
        <taxon>Agaricus</taxon>
    </lineage>
</organism>
<name>A0A8H7KHS6_AGABI</name>
<dbReference type="AlphaFoldDB" id="A0A8H7KHS6"/>
<protein>
    <submittedName>
        <fullName evidence="3">Uncharacterized protein</fullName>
    </submittedName>
</protein>
<reference evidence="3 4" key="1">
    <citation type="journal article" name="Sci. Rep.">
        <title>Telomere-to-telomere assembled and centromere annotated genomes of the two main subspecies of the button mushroom Agaricus bisporus reveal especially polymorphic chromosome ends.</title>
        <authorList>
            <person name="Sonnenberg A.S.M."/>
            <person name="Sedaghat-Telgerd N."/>
            <person name="Lavrijssen B."/>
            <person name="Ohm R.A."/>
            <person name="Hendrickx P.M."/>
            <person name="Scholtmeijer K."/>
            <person name="Baars J.J.P."/>
            <person name="van Peer A."/>
        </authorList>
    </citation>
    <scope>NUCLEOTIDE SEQUENCE [LARGE SCALE GENOMIC DNA]</scope>
    <source>
        <strain evidence="3 4">H119_p4</strain>
    </source>
</reference>
<feature type="coiled-coil region" evidence="1">
    <location>
        <begin position="36"/>
        <end position="89"/>
    </location>
</feature>
<feature type="region of interest" description="Disordered" evidence="2">
    <location>
        <begin position="1"/>
        <end position="29"/>
    </location>
</feature>
<evidence type="ECO:0000313" key="3">
    <source>
        <dbReference type="EMBL" id="KAF7776535.1"/>
    </source>
</evidence>
<evidence type="ECO:0000313" key="4">
    <source>
        <dbReference type="Proteomes" id="UP000629468"/>
    </source>
</evidence>
<evidence type="ECO:0000256" key="2">
    <source>
        <dbReference type="SAM" id="MobiDB-lite"/>
    </source>
</evidence>
<accession>A0A8H7KHS6</accession>